<dbReference type="PATRIC" id="fig|1227456.3.peg.1788"/>
<dbReference type="STRING" id="1227456.C450_08867"/>
<dbReference type="OrthoDB" id="198910at2157"/>
<proteinExistence type="predicted"/>
<dbReference type="AlphaFoldDB" id="M0N653"/>
<gene>
    <name evidence="1" type="ORF">C450_08867</name>
</gene>
<dbReference type="EMBL" id="AOME01000051">
    <property type="protein sequence ID" value="EMA53412.1"/>
    <property type="molecule type" value="Genomic_DNA"/>
</dbReference>
<comment type="caution">
    <text evidence="1">The sequence shown here is derived from an EMBL/GenBank/DDBJ whole genome shotgun (WGS) entry which is preliminary data.</text>
</comment>
<organism evidence="1 2">
    <name type="scientific">Halococcus salifodinae DSM 8989</name>
    <dbReference type="NCBI Taxonomy" id="1227456"/>
    <lineage>
        <taxon>Archaea</taxon>
        <taxon>Methanobacteriati</taxon>
        <taxon>Methanobacteriota</taxon>
        <taxon>Stenosarchaea group</taxon>
        <taxon>Halobacteria</taxon>
        <taxon>Halobacteriales</taxon>
        <taxon>Halococcaceae</taxon>
        <taxon>Halococcus</taxon>
    </lineage>
</organism>
<sequence length="52" mass="5669">MFENLAARCEAAECDRDLPDEPSLVFRDPSGERRAYECPCGAVTVTVAKAHA</sequence>
<name>M0N653_9EURY</name>
<dbReference type="RefSeq" id="WP_005042666.1">
    <property type="nucleotide sequence ID" value="NZ_AOME01000051.1"/>
</dbReference>
<evidence type="ECO:0000313" key="2">
    <source>
        <dbReference type="Proteomes" id="UP000011625"/>
    </source>
</evidence>
<keyword evidence="2" id="KW-1185">Reference proteome</keyword>
<protein>
    <submittedName>
        <fullName evidence="1">Uncharacterized protein</fullName>
    </submittedName>
</protein>
<reference evidence="1 2" key="1">
    <citation type="journal article" date="2014" name="PLoS Genet.">
        <title>Phylogenetically driven sequencing of extremely halophilic archaea reveals strategies for static and dynamic osmo-response.</title>
        <authorList>
            <person name="Becker E.A."/>
            <person name="Seitzer P.M."/>
            <person name="Tritt A."/>
            <person name="Larsen D."/>
            <person name="Krusor M."/>
            <person name="Yao A.I."/>
            <person name="Wu D."/>
            <person name="Madern D."/>
            <person name="Eisen J.A."/>
            <person name="Darling A.E."/>
            <person name="Facciotti M.T."/>
        </authorList>
    </citation>
    <scope>NUCLEOTIDE SEQUENCE [LARGE SCALE GENOMIC DNA]</scope>
    <source>
        <strain evidence="1 2">DSM 8989</strain>
    </source>
</reference>
<dbReference type="Proteomes" id="UP000011625">
    <property type="component" value="Unassembled WGS sequence"/>
</dbReference>
<evidence type="ECO:0000313" key="1">
    <source>
        <dbReference type="EMBL" id="EMA53412.1"/>
    </source>
</evidence>
<accession>M0N653</accession>